<comment type="caution">
    <text evidence="2">The sequence shown here is derived from an EMBL/GenBank/DDBJ whole genome shotgun (WGS) entry which is preliminary data.</text>
</comment>
<protein>
    <submittedName>
        <fullName evidence="2">Uncharacterized protein</fullName>
    </submittedName>
</protein>
<dbReference type="Proteomes" id="UP000018721">
    <property type="component" value="Unassembled WGS sequence"/>
</dbReference>
<evidence type="ECO:0000313" key="2">
    <source>
        <dbReference type="EMBL" id="ETI42426.1"/>
    </source>
</evidence>
<sequence>MHRRRPRVSGLDRVTSHQSASCPQKPTVASPQSNFSSAPSLASGVSITPAPGLSTTALSLTSRPHPVLLLVLQRAAAQPLCRLSSWSILRWTLPMCGLC</sequence>
<evidence type="ECO:0000256" key="1">
    <source>
        <dbReference type="SAM" id="MobiDB-lite"/>
    </source>
</evidence>
<feature type="compositionally biased region" description="Polar residues" evidence="1">
    <location>
        <begin position="16"/>
        <end position="43"/>
    </location>
</feature>
<name>V9EUA3_PHYNI</name>
<accession>V9EUA3</accession>
<gene>
    <name evidence="2" type="ORF">F443_12425</name>
</gene>
<organism evidence="2 3">
    <name type="scientific">Phytophthora nicotianae P1569</name>
    <dbReference type="NCBI Taxonomy" id="1317065"/>
    <lineage>
        <taxon>Eukaryota</taxon>
        <taxon>Sar</taxon>
        <taxon>Stramenopiles</taxon>
        <taxon>Oomycota</taxon>
        <taxon>Peronosporomycetes</taxon>
        <taxon>Peronosporales</taxon>
        <taxon>Peronosporaceae</taxon>
        <taxon>Phytophthora</taxon>
    </lineage>
</organism>
<dbReference type="AlphaFoldDB" id="V9EUA3"/>
<proteinExistence type="predicted"/>
<reference evidence="2 3" key="1">
    <citation type="submission" date="2013-11" db="EMBL/GenBank/DDBJ databases">
        <title>The Genome Sequence of Phytophthora parasitica P1569.</title>
        <authorList>
            <consortium name="The Broad Institute Genomics Platform"/>
            <person name="Russ C."/>
            <person name="Tyler B."/>
            <person name="Panabieres F."/>
            <person name="Shan W."/>
            <person name="Tripathy S."/>
            <person name="Grunwald N."/>
            <person name="Machado M."/>
            <person name="Johnson C.S."/>
            <person name="Arredondo F."/>
            <person name="Hong C."/>
            <person name="Coffey M."/>
            <person name="Young S.K."/>
            <person name="Zeng Q."/>
            <person name="Gargeya S."/>
            <person name="Fitzgerald M."/>
            <person name="Abouelleil A."/>
            <person name="Alvarado L."/>
            <person name="Chapman S.B."/>
            <person name="Gainer-Dewar J."/>
            <person name="Goldberg J."/>
            <person name="Griggs A."/>
            <person name="Gujja S."/>
            <person name="Hansen M."/>
            <person name="Howarth C."/>
            <person name="Imamovic A."/>
            <person name="Ireland A."/>
            <person name="Larimer J."/>
            <person name="McCowan C."/>
            <person name="Murphy C."/>
            <person name="Pearson M."/>
            <person name="Poon T.W."/>
            <person name="Priest M."/>
            <person name="Roberts A."/>
            <person name="Saif S."/>
            <person name="Shea T."/>
            <person name="Sykes S."/>
            <person name="Wortman J."/>
            <person name="Nusbaum C."/>
            <person name="Birren B."/>
        </authorList>
    </citation>
    <scope>NUCLEOTIDE SEQUENCE [LARGE SCALE GENOMIC DNA]</scope>
    <source>
        <strain evidence="2 3">P1569</strain>
    </source>
</reference>
<dbReference type="HOGENOM" id="CLU_2325349_0_0_1"/>
<keyword evidence="3" id="KW-1185">Reference proteome</keyword>
<feature type="region of interest" description="Disordered" evidence="1">
    <location>
        <begin position="1"/>
        <end position="43"/>
    </location>
</feature>
<evidence type="ECO:0000313" key="3">
    <source>
        <dbReference type="Proteomes" id="UP000018721"/>
    </source>
</evidence>
<dbReference type="EMBL" id="ANIZ01002091">
    <property type="protein sequence ID" value="ETI42426.1"/>
    <property type="molecule type" value="Genomic_DNA"/>
</dbReference>